<organism evidence="1 2">
    <name type="scientific">Campylobacter geochelonis</name>
    <dbReference type="NCBI Taxonomy" id="1780362"/>
    <lineage>
        <taxon>Bacteria</taxon>
        <taxon>Pseudomonadati</taxon>
        <taxon>Campylobacterota</taxon>
        <taxon>Epsilonproteobacteria</taxon>
        <taxon>Campylobacterales</taxon>
        <taxon>Campylobacteraceae</taxon>
        <taxon>Campylobacter</taxon>
    </lineage>
</organism>
<accession>A0A128EGA6</accession>
<evidence type="ECO:0000313" key="1">
    <source>
        <dbReference type="EMBL" id="CZE47949.1"/>
    </source>
</evidence>
<dbReference type="RefSeq" id="WP_075495097.1">
    <property type="nucleotide sequence ID" value="NZ_CP053844.1"/>
</dbReference>
<sequence>MKSAKTIIEDIQRSPLYEKIRDLHDFYLLLSQTHQKIIAFIYQKDEILFIACKHNLGVQELKRDSNINNIKGLLKIFLSIKQTSSLRTISDIKFFVATKYMQNLAKKAQNLTKANELPPYVEKSEGKFQNRIEDPQIHAIFEEIRELIIVSR</sequence>
<evidence type="ECO:0000313" key="2">
    <source>
        <dbReference type="Proteomes" id="UP000069632"/>
    </source>
</evidence>
<proteinExistence type="predicted"/>
<reference evidence="1 2" key="1">
    <citation type="submission" date="2016-02" db="EMBL/GenBank/DDBJ databases">
        <authorList>
            <consortium name="Pathogen Informatics"/>
        </authorList>
    </citation>
    <scope>NUCLEOTIDE SEQUENCE [LARGE SCALE GENOMIC DNA]</scope>
    <source>
        <strain evidence="1 2">RC20</strain>
    </source>
</reference>
<dbReference type="AlphaFoldDB" id="A0A128EGA6"/>
<dbReference type="OrthoDB" id="5373157at2"/>
<gene>
    <name evidence="1" type="ORF">ERS672216_01144</name>
</gene>
<name>A0A128EGA6_9BACT</name>
<keyword evidence="2" id="KW-1185">Reference proteome</keyword>
<dbReference type="EMBL" id="FIZP01000005">
    <property type="protein sequence ID" value="CZE47949.1"/>
    <property type="molecule type" value="Genomic_DNA"/>
</dbReference>
<dbReference type="Proteomes" id="UP000069632">
    <property type="component" value="Unassembled WGS sequence"/>
</dbReference>
<protein>
    <submittedName>
        <fullName evidence="1">Uncharacterized protein</fullName>
    </submittedName>
</protein>